<organism evidence="1 2">
    <name type="scientific">Flagellimonas halotolerans</name>
    <dbReference type="NCBI Taxonomy" id="3112164"/>
    <lineage>
        <taxon>Bacteria</taxon>
        <taxon>Pseudomonadati</taxon>
        <taxon>Bacteroidota</taxon>
        <taxon>Flavobacteriia</taxon>
        <taxon>Flavobacteriales</taxon>
        <taxon>Flavobacteriaceae</taxon>
        <taxon>Flagellimonas</taxon>
    </lineage>
</organism>
<evidence type="ECO:0000313" key="2">
    <source>
        <dbReference type="Proteomes" id="UP001355298"/>
    </source>
</evidence>
<comment type="caution">
    <text evidence="1">The sequence shown here is derived from an EMBL/GenBank/DDBJ whole genome shotgun (WGS) entry which is preliminary data.</text>
</comment>
<dbReference type="EMBL" id="JAYMGW010000009">
    <property type="protein sequence ID" value="MEC4266027.1"/>
    <property type="molecule type" value="Genomic_DNA"/>
</dbReference>
<accession>A0ABU6ISC3</accession>
<name>A0ABU6ISC3_9FLAO</name>
<proteinExistence type="predicted"/>
<gene>
    <name evidence="1" type="ORF">VOP03_11780</name>
</gene>
<sequence>MAKNRLNEQKNFKRHKGLAKQSFKFGELMGLFLNNLLGIPVYRFGNQIMFKPIFWGGY</sequence>
<reference evidence="1 2" key="1">
    <citation type="submission" date="2024-01" db="EMBL/GenBank/DDBJ databases">
        <title>The strains designed SYSU M86414 and SYSU M84420 isolated from the marine sediment in San Sha City (Hainan Province, China).</title>
        <authorList>
            <person name="Guo D."/>
        </authorList>
    </citation>
    <scope>NUCLEOTIDE SEQUENCE [LARGE SCALE GENOMIC DNA]</scope>
    <source>
        <strain evidence="1 2">SYSU M84420</strain>
    </source>
</reference>
<evidence type="ECO:0000313" key="1">
    <source>
        <dbReference type="EMBL" id="MEC4266027.1"/>
    </source>
</evidence>
<keyword evidence="2" id="KW-1185">Reference proteome</keyword>
<protein>
    <submittedName>
        <fullName evidence="1">Uncharacterized protein</fullName>
    </submittedName>
</protein>
<dbReference type="RefSeq" id="WP_326278991.1">
    <property type="nucleotide sequence ID" value="NZ_JAYKYV010000009.1"/>
</dbReference>
<dbReference type="Proteomes" id="UP001355298">
    <property type="component" value="Unassembled WGS sequence"/>
</dbReference>